<dbReference type="SUPFAM" id="SSF69754">
    <property type="entry name" value="Ribosome binding protein Y (YfiA homologue)"/>
    <property type="match status" value="1"/>
</dbReference>
<dbReference type="EMBL" id="CAAHFG010000001">
    <property type="protein sequence ID" value="VGO14160.1"/>
    <property type="molecule type" value="Genomic_DNA"/>
</dbReference>
<accession>A0A6C2U2G0</accession>
<evidence type="ECO:0000256" key="2">
    <source>
        <dbReference type="ARBA" id="ARBA00038695"/>
    </source>
</evidence>
<keyword evidence="5" id="KW-1185">Reference proteome</keyword>
<protein>
    <recommendedName>
        <fullName evidence="3">Ribosome hibernation promoting factor</fullName>
    </recommendedName>
</protein>
<dbReference type="GO" id="GO:0022627">
    <property type="term" value="C:cytosolic small ribosomal subunit"/>
    <property type="evidence" value="ECO:0007669"/>
    <property type="project" value="TreeGrafter"/>
</dbReference>
<dbReference type="Pfam" id="PF02482">
    <property type="entry name" value="Ribosomal_S30AE"/>
    <property type="match status" value="1"/>
</dbReference>
<evidence type="ECO:0000313" key="5">
    <source>
        <dbReference type="Proteomes" id="UP000366872"/>
    </source>
</evidence>
<proteinExistence type="predicted"/>
<keyword evidence="1" id="KW-0810">Translation regulation</keyword>
<dbReference type="InterPro" id="IPR050574">
    <property type="entry name" value="HPF/YfiA_ribosome-assoc"/>
</dbReference>
<dbReference type="GO" id="GO:0045900">
    <property type="term" value="P:negative regulation of translational elongation"/>
    <property type="evidence" value="ECO:0007669"/>
    <property type="project" value="TreeGrafter"/>
</dbReference>
<comment type="subunit">
    <text evidence="2">Associates exclusively with 100S ribosomes, which are dimers of 70S ribosomes.</text>
</comment>
<dbReference type="PANTHER" id="PTHR33231:SF1">
    <property type="entry name" value="30S RIBOSOMAL PROTEIN"/>
    <property type="match status" value="1"/>
</dbReference>
<dbReference type="Gene3D" id="3.30.160.100">
    <property type="entry name" value="Ribosome hibernation promotion factor-like"/>
    <property type="match status" value="1"/>
</dbReference>
<evidence type="ECO:0000313" key="4">
    <source>
        <dbReference type="EMBL" id="VGO14160.1"/>
    </source>
</evidence>
<name>A0A6C2U2G0_PONDE</name>
<dbReference type="RefSeq" id="WP_136079663.1">
    <property type="nucleotide sequence ID" value="NZ_CAAHFG010000001.1"/>
</dbReference>
<dbReference type="GO" id="GO:0043024">
    <property type="term" value="F:ribosomal small subunit binding"/>
    <property type="evidence" value="ECO:0007669"/>
    <property type="project" value="TreeGrafter"/>
</dbReference>
<dbReference type="NCBIfam" id="TIGR00741">
    <property type="entry name" value="yfiA"/>
    <property type="match status" value="1"/>
</dbReference>
<gene>
    <name evidence="4" type="primary">hpf_1</name>
    <name evidence="4" type="ORF">PDESU_02719</name>
</gene>
<dbReference type="Proteomes" id="UP000366872">
    <property type="component" value="Unassembled WGS sequence"/>
</dbReference>
<evidence type="ECO:0000256" key="3">
    <source>
        <dbReference type="ARBA" id="ARBA00041148"/>
    </source>
</evidence>
<reference evidence="4 5" key="1">
    <citation type="submission" date="2019-04" db="EMBL/GenBank/DDBJ databases">
        <authorList>
            <person name="Van Vliet M D."/>
        </authorList>
    </citation>
    <scope>NUCLEOTIDE SEQUENCE [LARGE SCALE GENOMIC DNA]</scope>
    <source>
        <strain evidence="4 5">F1</strain>
    </source>
</reference>
<dbReference type="InterPro" id="IPR036567">
    <property type="entry name" value="RHF-like"/>
</dbReference>
<organism evidence="4 5">
    <name type="scientific">Pontiella desulfatans</name>
    <dbReference type="NCBI Taxonomy" id="2750659"/>
    <lineage>
        <taxon>Bacteria</taxon>
        <taxon>Pseudomonadati</taxon>
        <taxon>Kiritimatiellota</taxon>
        <taxon>Kiritimatiellia</taxon>
        <taxon>Kiritimatiellales</taxon>
        <taxon>Pontiellaceae</taxon>
        <taxon>Pontiella</taxon>
    </lineage>
</organism>
<dbReference type="InterPro" id="IPR003489">
    <property type="entry name" value="RHF/RaiA"/>
</dbReference>
<sequence>MQVSITGRHVNVTDNVKAHVEDKLERCLGVFPRIESIKVILDTENRDQVAETIIQASNHIRITATEKSENLYDAIDRSIEHAERQMRKHRDKVQDHHK</sequence>
<evidence type="ECO:0000256" key="1">
    <source>
        <dbReference type="ARBA" id="ARBA00022845"/>
    </source>
</evidence>
<dbReference type="AlphaFoldDB" id="A0A6C2U2G0"/>
<dbReference type="PANTHER" id="PTHR33231">
    <property type="entry name" value="30S RIBOSOMAL PROTEIN"/>
    <property type="match status" value="1"/>
</dbReference>
<dbReference type="CDD" id="cd00552">
    <property type="entry name" value="RaiA"/>
    <property type="match status" value="1"/>
</dbReference>